<accession>A0A7S8HBS3</accession>
<dbReference type="PROSITE" id="PS50931">
    <property type="entry name" value="HTH_LYSR"/>
    <property type="match status" value="1"/>
</dbReference>
<dbReference type="EMBL" id="CP058214">
    <property type="protein sequence ID" value="QPC42826.1"/>
    <property type="molecule type" value="Genomic_DNA"/>
</dbReference>
<proteinExistence type="inferred from homology"/>
<reference evidence="6 7" key="1">
    <citation type="submission" date="2020-06" db="EMBL/GenBank/DDBJ databases">
        <title>Genome sequence of 2 isolates from Red Sea Mangroves.</title>
        <authorList>
            <person name="Sefrji F."/>
            <person name="Michoud G."/>
            <person name="Merlino G."/>
            <person name="Daffonchio D."/>
        </authorList>
    </citation>
    <scope>NUCLEOTIDE SEQUENCE [LARGE SCALE GENOMIC DNA]</scope>
    <source>
        <strain evidence="6 7">R1DC25</strain>
    </source>
</reference>
<dbReference type="InterPro" id="IPR000847">
    <property type="entry name" value="LysR_HTH_N"/>
</dbReference>
<dbReference type="InterPro" id="IPR005119">
    <property type="entry name" value="LysR_subst-bd"/>
</dbReference>
<dbReference type="GO" id="GO:0003677">
    <property type="term" value="F:DNA binding"/>
    <property type="evidence" value="ECO:0007669"/>
    <property type="project" value="UniProtKB-KW"/>
</dbReference>
<keyword evidence="4" id="KW-0804">Transcription</keyword>
<organism evidence="6 7">
    <name type="scientific">Kaustia mangrovi</name>
    <dbReference type="NCBI Taxonomy" id="2593653"/>
    <lineage>
        <taxon>Bacteria</taxon>
        <taxon>Pseudomonadati</taxon>
        <taxon>Pseudomonadota</taxon>
        <taxon>Alphaproteobacteria</taxon>
        <taxon>Hyphomicrobiales</taxon>
        <taxon>Parvibaculaceae</taxon>
        <taxon>Kaustia</taxon>
    </lineage>
</organism>
<evidence type="ECO:0000313" key="7">
    <source>
        <dbReference type="Proteomes" id="UP000593594"/>
    </source>
</evidence>
<dbReference type="Gene3D" id="3.40.190.290">
    <property type="match status" value="1"/>
</dbReference>
<evidence type="ECO:0000259" key="5">
    <source>
        <dbReference type="PROSITE" id="PS50931"/>
    </source>
</evidence>
<keyword evidence="3" id="KW-0238">DNA-binding</keyword>
<dbReference type="InterPro" id="IPR036390">
    <property type="entry name" value="WH_DNA-bd_sf"/>
</dbReference>
<sequence>MRWDHIQTFLAVARAGQFLGAARKLRLDQTTVSRQIARLERDTGTDLVERRKDGICLTQAGERLLAHAERMETEALHGEEDLSERSTALGGEVRIGAPDGIGNYVLAPRLAAFGARHRDLVIQLVPLPRAFSLSKREADIAVTVDRPTQGKLVAAKLADYSVSLYAARGHLDREGPIRRREDLEGRMLITYVEDLTYSASLDYAADFEDATAGRFECASVVGQVEAIRSGIGVGLVHDAVARQFPDLHCVLPEVRAVRSYWLAAHADQRGLARVDAVWRFIMGETRRARSLFLREAAGAETARA</sequence>
<dbReference type="PANTHER" id="PTHR30579:SF3">
    <property type="entry name" value="TRANSCRIPTIONAL REGULATORY PROTEIN"/>
    <property type="match status" value="1"/>
</dbReference>
<evidence type="ECO:0000313" key="6">
    <source>
        <dbReference type="EMBL" id="QPC42826.1"/>
    </source>
</evidence>
<dbReference type="GO" id="GO:0003700">
    <property type="term" value="F:DNA-binding transcription factor activity"/>
    <property type="evidence" value="ECO:0007669"/>
    <property type="project" value="InterPro"/>
</dbReference>
<evidence type="ECO:0000256" key="1">
    <source>
        <dbReference type="ARBA" id="ARBA00009437"/>
    </source>
</evidence>
<dbReference type="SUPFAM" id="SSF53850">
    <property type="entry name" value="Periplasmic binding protein-like II"/>
    <property type="match status" value="1"/>
</dbReference>
<dbReference type="Pfam" id="PF00126">
    <property type="entry name" value="HTH_1"/>
    <property type="match status" value="1"/>
</dbReference>
<dbReference type="CDD" id="cd05466">
    <property type="entry name" value="PBP2_LTTR_substrate"/>
    <property type="match status" value="1"/>
</dbReference>
<protein>
    <submittedName>
        <fullName evidence="6">LysR family transcriptional regulator</fullName>
    </submittedName>
</protein>
<keyword evidence="7" id="KW-1185">Reference proteome</keyword>
<dbReference type="InterPro" id="IPR050176">
    <property type="entry name" value="LTTR"/>
</dbReference>
<keyword evidence="2" id="KW-0805">Transcription regulation</keyword>
<feature type="domain" description="HTH lysR-type" evidence="5">
    <location>
        <begin position="1"/>
        <end position="58"/>
    </location>
</feature>
<dbReference type="Proteomes" id="UP000593594">
    <property type="component" value="Chromosome"/>
</dbReference>
<dbReference type="PRINTS" id="PR00039">
    <property type="entry name" value="HTHLYSR"/>
</dbReference>
<dbReference type="Pfam" id="PF03466">
    <property type="entry name" value="LysR_substrate"/>
    <property type="match status" value="1"/>
</dbReference>
<evidence type="ECO:0000256" key="2">
    <source>
        <dbReference type="ARBA" id="ARBA00023015"/>
    </source>
</evidence>
<evidence type="ECO:0000256" key="3">
    <source>
        <dbReference type="ARBA" id="ARBA00023125"/>
    </source>
</evidence>
<dbReference type="InterPro" id="IPR036388">
    <property type="entry name" value="WH-like_DNA-bd_sf"/>
</dbReference>
<dbReference type="KEGG" id="kmn:HW532_09035"/>
<comment type="similarity">
    <text evidence="1">Belongs to the LysR transcriptional regulatory family.</text>
</comment>
<gene>
    <name evidence="6" type="ORF">HW532_09035</name>
</gene>
<dbReference type="FunFam" id="1.10.10.10:FF:000001">
    <property type="entry name" value="LysR family transcriptional regulator"/>
    <property type="match status" value="1"/>
</dbReference>
<dbReference type="SUPFAM" id="SSF46785">
    <property type="entry name" value="Winged helix' DNA-binding domain"/>
    <property type="match status" value="1"/>
</dbReference>
<dbReference type="RefSeq" id="WP_213164061.1">
    <property type="nucleotide sequence ID" value="NZ_CP058214.1"/>
</dbReference>
<dbReference type="AlphaFoldDB" id="A0A7S8HBS3"/>
<evidence type="ECO:0000256" key="4">
    <source>
        <dbReference type="ARBA" id="ARBA00023163"/>
    </source>
</evidence>
<name>A0A7S8HBS3_9HYPH</name>
<dbReference type="PANTHER" id="PTHR30579">
    <property type="entry name" value="TRANSCRIPTIONAL REGULATOR"/>
    <property type="match status" value="1"/>
</dbReference>
<dbReference type="Gene3D" id="1.10.10.10">
    <property type="entry name" value="Winged helix-like DNA-binding domain superfamily/Winged helix DNA-binding domain"/>
    <property type="match status" value="1"/>
</dbReference>